<dbReference type="AlphaFoldDB" id="A0A329QC30"/>
<accession>A0A329QC30</accession>
<feature type="transmembrane region" description="Helical" evidence="1">
    <location>
        <begin position="64"/>
        <end position="84"/>
    </location>
</feature>
<sequence>MFNMSNFKKILPILILLVCFTSFGVDVLSIYNNHIRNFDQSVGSWIQGFETPAITSLMKLFTDIGGGLPLIIIILLALFIMYRYLSYHKELGFLIGVMVGSTVLNACLKFLFHRDRPLIHRIIDAHGYSFPSGHSMSAFSFYGALSFMLWKHVPTLVGRIILVLISSFLILGIGISRIYLGVHYPSDIIGGYFVSASWLIPCFMLYRKYIKRE</sequence>
<keyword evidence="1" id="KW-0472">Membrane</keyword>
<dbReference type="Pfam" id="PF01569">
    <property type="entry name" value="PAP2"/>
    <property type="match status" value="1"/>
</dbReference>
<name>A0A329QC30_9BACL</name>
<evidence type="ECO:0000259" key="2">
    <source>
        <dbReference type="SMART" id="SM00014"/>
    </source>
</evidence>
<organism evidence="3 4">
    <name type="scientific">Paenibacillus taichungensis</name>
    <dbReference type="NCBI Taxonomy" id="484184"/>
    <lineage>
        <taxon>Bacteria</taxon>
        <taxon>Bacillati</taxon>
        <taxon>Bacillota</taxon>
        <taxon>Bacilli</taxon>
        <taxon>Bacillales</taxon>
        <taxon>Paenibacillaceae</taxon>
        <taxon>Paenibacillus</taxon>
    </lineage>
</organism>
<dbReference type="Gene3D" id="1.20.144.10">
    <property type="entry name" value="Phosphatidic acid phosphatase type 2/haloperoxidase"/>
    <property type="match status" value="2"/>
</dbReference>
<dbReference type="SMART" id="SM00014">
    <property type="entry name" value="acidPPc"/>
    <property type="match status" value="1"/>
</dbReference>
<evidence type="ECO:0000313" key="4">
    <source>
        <dbReference type="Proteomes" id="UP000250642"/>
    </source>
</evidence>
<feature type="domain" description="Phosphatidic acid phosphatase type 2/haloperoxidase" evidence="2">
    <location>
        <begin position="91"/>
        <end position="203"/>
    </location>
</feature>
<keyword evidence="1" id="KW-0812">Transmembrane</keyword>
<dbReference type="Proteomes" id="UP000250642">
    <property type="component" value="Unassembled WGS sequence"/>
</dbReference>
<dbReference type="RefSeq" id="WP_113056245.1">
    <property type="nucleotide sequence ID" value="NZ_QEVW01000031.1"/>
</dbReference>
<gene>
    <name evidence="3" type="ORF">DC345_29965</name>
</gene>
<evidence type="ECO:0000256" key="1">
    <source>
        <dbReference type="SAM" id="Phobius"/>
    </source>
</evidence>
<comment type="caution">
    <text evidence="3">The sequence shown here is derived from an EMBL/GenBank/DDBJ whole genome shotgun (WGS) entry which is preliminary data.</text>
</comment>
<dbReference type="SUPFAM" id="SSF48317">
    <property type="entry name" value="Acid phosphatase/Vanadium-dependent haloperoxidase"/>
    <property type="match status" value="1"/>
</dbReference>
<evidence type="ECO:0000313" key="3">
    <source>
        <dbReference type="EMBL" id="RAW09933.1"/>
    </source>
</evidence>
<feature type="transmembrane region" description="Helical" evidence="1">
    <location>
        <begin position="162"/>
        <end position="182"/>
    </location>
</feature>
<feature type="transmembrane region" description="Helical" evidence="1">
    <location>
        <begin position="188"/>
        <end position="206"/>
    </location>
</feature>
<feature type="transmembrane region" description="Helical" evidence="1">
    <location>
        <begin position="91"/>
        <end position="112"/>
    </location>
</feature>
<proteinExistence type="predicted"/>
<reference evidence="3 4" key="1">
    <citation type="submission" date="2018-04" db="EMBL/GenBank/DDBJ databases">
        <title>Paenibacillus taichungensis Genome sequencing and assembly.</title>
        <authorList>
            <person name="Xu J."/>
            <person name="Rensing C."/>
            <person name="Mazhar H.S."/>
        </authorList>
    </citation>
    <scope>NUCLEOTIDE SEQUENCE [LARGE SCALE GENOMIC DNA]</scope>
    <source>
        <strain evidence="3 4">NC1</strain>
    </source>
</reference>
<dbReference type="CDD" id="cd03392">
    <property type="entry name" value="PAP2_like_2"/>
    <property type="match status" value="1"/>
</dbReference>
<protein>
    <submittedName>
        <fullName evidence="3">Phospholipid phosphatase</fullName>
    </submittedName>
</protein>
<dbReference type="PANTHER" id="PTHR14969">
    <property type="entry name" value="SPHINGOSINE-1-PHOSPHATE PHOSPHOHYDROLASE"/>
    <property type="match status" value="1"/>
</dbReference>
<dbReference type="PANTHER" id="PTHR14969:SF13">
    <property type="entry name" value="AT30094P"/>
    <property type="match status" value="1"/>
</dbReference>
<dbReference type="InterPro" id="IPR000326">
    <property type="entry name" value="PAP2/HPO"/>
</dbReference>
<keyword evidence="1" id="KW-1133">Transmembrane helix</keyword>
<dbReference type="InterPro" id="IPR036938">
    <property type="entry name" value="PAP2/HPO_sf"/>
</dbReference>
<dbReference type="EMBL" id="QEVW01000031">
    <property type="protein sequence ID" value="RAW09933.1"/>
    <property type="molecule type" value="Genomic_DNA"/>
</dbReference>